<proteinExistence type="predicted"/>
<dbReference type="Proteomes" id="UP000193380">
    <property type="component" value="Unassembled WGS sequence"/>
</dbReference>
<dbReference type="InterPro" id="IPR050989">
    <property type="entry name" value="Rap1_Ran_GAP"/>
</dbReference>
<feature type="non-terminal residue" evidence="1">
    <location>
        <position position="1"/>
    </location>
</feature>
<dbReference type="AlphaFoldDB" id="A0A060Z2K8"/>
<dbReference type="STRING" id="8022.A0A060Z2K8"/>
<reference evidence="1" key="1">
    <citation type="journal article" date="2014" name="Nat. Commun.">
        <title>The rainbow trout genome provides novel insights into evolution after whole-genome duplication in vertebrates.</title>
        <authorList>
            <person name="Berthelot C."/>
            <person name="Brunet F."/>
            <person name="Chalopin D."/>
            <person name="Juanchich A."/>
            <person name="Bernard M."/>
            <person name="Noel B."/>
            <person name="Bento P."/>
            <person name="Da Silva C."/>
            <person name="Labadie K."/>
            <person name="Alberti A."/>
            <person name="Aury J.M."/>
            <person name="Louis A."/>
            <person name="Dehais P."/>
            <person name="Bardou P."/>
            <person name="Montfort J."/>
            <person name="Klopp C."/>
            <person name="Cabau C."/>
            <person name="Gaspin C."/>
            <person name="Thorgaard G.H."/>
            <person name="Boussaha M."/>
            <person name="Quillet E."/>
            <person name="Guyomard R."/>
            <person name="Galiana D."/>
            <person name="Bobe J."/>
            <person name="Volff J.N."/>
            <person name="Genet C."/>
            <person name="Wincker P."/>
            <person name="Jaillon O."/>
            <person name="Roest Crollius H."/>
            <person name="Guiguen Y."/>
        </authorList>
    </citation>
    <scope>NUCLEOTIDE SEQUENCE [LARGE SCALE GENOMIC DNA]</scope>
</reference>
<protein>
    <submittedName>
        <fullName evidence="1">Uncharacterized protein</fullName>
    </submittedName>
</protein>
<dbReference type="EMBL" id="FR936340">
    <property type="protein sequence ID" value="CDQ98288.1"/>
    <property type="molecule type" value="Genomic_DNA"/>
</dbReference>
<name>A0A060Z2K8_ONCMY</name>
<reference evidence="1" key="2">
    <citation type="submission" date="2014-03" db="EMBL/GenBank/DDBJ databases">
        <authorList>
            <person name="Genoscope - CEA"/>
        </authorList>
    </citation>
    <scope>NUCLEOTIDE SEQUENCE</scope>
</reference>
<sequence length="192" mass="20986">QHQRGGGQSRRPGSQEEYYHWASAASQCQAPASGLGDSATPIPICESPIGSCEELGHKASMDADEGDGKSNTLVLSCPYFRNETGGEGERRVALSKASSASYGSGDYAPSYGGGGQGYSVESSLSTRCTNAGVSVLEVSRESQAFHRDMYKRYIIEHIDQGAYYYHKYFYNKGKRGIDYLPNTKLFPYYKVL</sequence>
<dbReference type="PANTHER" id="PTHR15711">
    <property type="entry name" value="RAP GTPASE-ACTIVATING PROTEIN"/>
    <property type="match status" value="1"/>
</dbReference>
<gene>
    <name evidence="1" type="ORF">GSONMT00022772001</name>
</gene>
<dbReference type="GO" id="GO:0005737">
    <property type="term" value="C:cytoplasm"/>
    <property type="evidence" value="ECO:0007669"/>
    <property type="project" value="TreeGrafter"/>
</dbReference>
<accession>A0A060Z2K8</accession>
<evidence type="ECO:0000313" key="2">
    <source>
        <dbReference type="Proteomes" id="UP000193380"/>
    </source>
</evidence>
<dbReference type="PANTHER" id="PTHR15711:SF7">
    <property type="entry name" value="SIGNAL-INDUCED PROLIFERATION-ASSOCIATED 1-LIKE PROTEIN 2"/>
    <property type="match status" value="1"/>
</dbReference>
<dbReference type="PaxDb" id="8022-A0A060Z2K8"/>
<organism evidence="1 2">
    <name type="scientific">Oncorhynchus mykiss</name>
    <name type="common">Rainbow trout</name>
    <name type="synonym">Salmo gairdneri</name>
    <dbReference type="NCBI Taxonomy" id="8022"/>
    <lineage>
        <taxon>Eukaryota</taxon>
        <taxon>Metazoa</taxon>
        <taxon>Chordata</taxon>
        <taxon>Craniata</taxon>
        <taxon>Vertebrata</taxon>
        <taxon>Euteleostomi</taxon>
        <taxon>Actinopterygii</taxon>
        <taxon>Neopterygii</taxon>
        <taxon>Teleostei</taxon>
        <taxon>Protacanthopterygii</taxon>
        <taxon>Salmoniformes</taxon>
        <taxon>Salmonidae</taxon>
        <taxon>Salmoninae</taxon>
        <taxon>Oncorhynchus</taxon>
    </lineage>
</organism>
<evidence type="ECO:0000313" key="1">
    <source>
        <dbReference type="EMBL" id="CDQ98288.1"/>
    </source>
</evidence>
<dbReference type="GO" id="GO:0005096">
    <property type="term" value="F:GTPase activator activity"/>
    <property type="evidence" value="ECO:0007669"/>
    <property type="project" value="TreeGrafter"/>
</dbReference>